<evidence type="ECO:0000259" key="1">
    <source>
        <dbReference type="Pfam" id="PF23868"/>
    </source>
</evidence>
<dbReference type="OrthoDB" id="5319015at2759"/>
<sequence length="531" mass="61655">MVSDWSSLTRCAYLHNWSRLYSAATSIHKKATPDSNTLIYNLNNYQSSFPQDKALNKDITTLKQLISNKHEPQAFNIAVLYESPEVRRNSKIMEVLLADPLASNNQVWFERIRKRHGLTKFFFGNFTKDLVDENHIECQIPSPLLSGLYRNTFHNEAPKTPNDLIIEEFDNFTQLENRIGDYMYVIYVTHQFNGFSSNLPAPLKDRLLLQVIDNTEYSPANTESSPLSIEAGIQTHLIKINSNLAYDGIVQFIERDVHAADEYMESMTKSNVYELFKFIDHFSRTNILTSWYSAKVINSIQNKINKSNTAINEGSEVVKSEIAQFGQMVNSELQYEFIPQTTNFVQKKLSWWKLYYKNDNVEYDLKDFFSKHFMNKGIENYNFLRGKILSSDEMVENPLLELKNEIVNRRVTSEVQPQVYSILTKAFIYYQLPISVIAALSYQFFEFSGNACIALFSLGWVLGFNQVSRDWINFMTKWMNQLFEEVRITVGSKCIDNGLLKESNDQVVIIDSENKTRQKILHDIREKVVNK</sequence>
<proteinExistence type="predicted"/>
<dbReference type="PANTHER" id="PTHR38644:SF1">
    <property type="entry name" value="EXPRESSED PROTEIN"/>
    <property type="match status" value="1"/>
</dbReference>
<dbReference type="PANTHER" id="PTHR38644">
    <property type="entry name" value="EXPRESSED PROTEIN"/>
    <property type="match status" value="1"/>
</dbReference>
<feature type="domain" description="Mmc1 C-terminal" evidence="1">
    <location>
        <begin position="319"/>
        <end position="487"/>
    </location>
</feature>
<dbReference type="Proteomes" id="UP000669133">
    <property type="component" value="Unassembled WGS sequence"/>
</dbReference>
<dbReference type="AlphaFoldDB" id="A0A8H7ZB45"/>
<evidence type="ECO:0000313" key="3">
    <source>
        <dbReference type="Proteomes" id="UP000669133"/>
    </source>
</evidence>
<dbReference type="InterPro" id="IPR056196">
    <property type="entry name" value="Mmc1_C"/>
</dbReference>
<dbReference type="Pfam" id="PF23868">
    <property type="entry name" value="Mmc1_C"/>
    <property type="match status" value="1"/>
</dbReference>
<dbReference type="RefSeq" id="XP_067546130.1">
    <property type="nucleotide sequence ID" value="XM_067693739.1"/>
</dbReference>
<name>A0A8H7ZB45_9ASCO</name>
<protein>
    <recommendedName>
        <fullName evidence="1">Mmc1 C-terminal domain-containing protein</fullName>
    </recommendedName>
</protein>
<keyword evidence="3" id="KW-1185">Reference proteome</keyword>
<gene>
    <name evidence="2" type="ORF">I9W82_004647</name>
</gene>
<accession>A0A8H7ZB45</accession>
<reference evidence="2 3" key="1">
    <citation type="submission" date="2020-12" db="EMBL/GenBank/DDBJ databases">
        <title>Effect of drift, selection, and recombination on the evolution of hybrid genomes in Candida yeast pathogens.</title>
        <authorList>
            <person name="Mixao V."/>
            <person name="Ksiezopolska E."/>
            <person name="Saus E."/>
            <person name="Boekhout T."/>
            <person name="Gacser A."/>
            <person name="Gabaldon T."/>
        </authorList>
    </citation>
    <scope>NUCLEOTIDE SEQUENCE [LARGE SCALE GENOMIC DNA]</scope>
    <source>
        <strain evidence="2 3">BP57</strain>
    </source>
</reference>
<dbReference type="EMBL" id="JAEOAQ010000007">
    <property type="protein sequence ID" value="KAG5417014.1"/>
    <property type="molecule type" value="Genomic_DNA"/>
</dbReference>
<evidence type="ECO:0000313" key="2">
    <source>
        <dbReference type="EMBL" id="KAG5417014.1"/>
    </source>
</evidence>
<dbReference type="GeneID" id="93653276"/>
<comment type="caution">
    <text evidence="2">The sequence shown here is derived from an EMBL/GenBank/DDBJ whole genome shotgun (WGS) entry which is preliminary data.</text>
</comment>
<organism evidence="2 3">
    <name type="scientific">Candida metapsilosis</name>
    <dbReference type="NCBI Taxonomy" id="273372"/>
    <lineage>
        <taxon>Eukaryota</taxon>
        <taxon>Fungi</taxon>
        <taxon>Dikarya</taxon>
        <taxon>Ascomycota</taxon>
        <taxon>Saccharomycotina</taxon>
        <taxon>Pichiomycetes</taxon>
        <taxon>Debaryomycetaceae</taxon>
        <taxon>Candida/Lodderomyces clade</taxon>
        <taxon>Candida</taxon>
    </lineage>
</organism>